<dbReference type="AlphaFoldDB" id="A0A2W1EJX4"/>
<reference evidence="2 4" key="1">
    <citation type="journal article" date="2018" name="BMC Genomics">
        <title>Comparative genomics of the wheat fungal pathogen Pyrenophora tritici-repentis reveals chromosomal variations and genome plasticity.</title>
        <authorList>
            <person name="Moolhuijzen P."/>
            <person name="See P.T."/>
            <person name="Hane J.K."/>
            <person name="Shi G."/>
            <person name="Liu Z."/>
            <person name="Oliver R.P."/>
            <person name="Moffat C.S."/>
        </authorList>
    </citation>
    <scope>NUCLEOTIDE SEQUENCE [LARGE SCALE GENOMIC DNA]</scope>
    <source>
        <strain evidence="2">M4</strain>
    </source>
</reference>
<protein>
    <submittedName>
        <fullName evidence="2">YppG domain containing protein</fullName>
    </submittedName>
</protein>
<evidence type="ECO:0000313" key="5">
    <source>
        <dbReference type="Proteomes" id="UP000249757"/>
    </source>
</evidence>
<sequence length="360" mass="40495">MANKGTHERDLPTLAALAEFSDKEQCYTELSFCVPNSLAFAKRLTWEQTSWIPSAIDYKFANPISAADAHLIAHHLRHQLGQTVTPSAIRNALLLGSTYDPSADGKMSKDLGTYSHIFVIFPHISTHAATDETFLKIWHDDIVKPAFDRAWADSGLVTVSGCPHDSRTRILPSRGISTTNDALSFIGFHEHFRNRNSNTVRTYWPSWQDHSSTPDIEGQYTGLRSTTYASAWTSIKGMLKDHPQLPQYQDPVLLALCRGRVFVNAWLNTHDRFRCLAQEWDKYVDSRWMQQGSFKIVEGIVMGTLDEANKMVAKDGASNIVYVGDDKGNIHERRIGDEDGEDELDDDMEGNGHQTKKAKI</sequence>
<dbReference type="OrthoDB" id="3774700at2759"/>
<dbReference type="Proteomes" id="UP000249757">
    <property type="component" value="Unassembled WGS sequence"/>
</dbReference>
<evidence type="ECO:0000256" key="1">
    <source>
        <dbReference type="SAM" id="MobiDB-lite"/>
    </source>
</evidence>
<reference evidence="3" key="2">
    <citation type="submission" date="2021-05" db="EMBL/GenBank/DDBJ databases">
        <authorList>
            <person name="Moolhuijzen P.M."/>
            <person name="Moffat C.S."/>
        </authorList>
    </citation>
    <scope>NUCLEOTIDE SEQUENCE</scope>
    <source>
        <strain evidence="3">86-124</strain>
    </source>
</reference>
<dbReference type="EMBL" id="NRDI02000007">
    <property type="protein sequence ID" value="KAI1514804.1"/>
    <property type="molecule type" value="Genomic_DNA"/>
</dbReference>
<name>A0A2W1EJX4_9PLEO</name>
<evidence type="ECO:0000313" key="4">
    <source>
        <dbReference type="Proteomes" id="UP000245464"/>
    </source>
</evidence>
<gene>
    <name evidence="3" type="ORF">Ptr86124_006127</name>
    <name evidence="2" type="ORF">PtrM4_070900</name>
</gene>
<dbReference type="OMA" id="NKGTHER"/>
<reference evidence="5" key="4">
    <citation type="journal article" date="2022" name="Microb. Genom.">
        <title>A global pangenome for the wheat fungal pathogen Pyrenophora tritici-repentis and prediction of effector protein structural homology.</title>
        <authorList>
            <person name="Moolhuijzen P.M."/>
            <person name="See P.T."/>
            <person name="Shi G."/>
            <person name="Powell H.R."/>
            <person name="Cockram J."/>
            <person name="Jorgensen L.N."/>
            <person name="Benslimane H."/>
            <person name="Strelkov S.E."/>
            <person name="Turner J."/>
            <person name="Liu Z."/>
            <person name="Moffat C.S."/>
        </authorList>
    </citation>
    <scope>NUCLEOTIDE SEQUENCE [LARGE SCALE GENOMIC DNA]</scope>
</reference>
<dbReference type="Proteomes" id="UP000245464">
    <property type="component" value="Chromosome 2"/>
</dbReference>
<reference evidence="3" key="3">
    <citation type="journal article" date="2022" name="bioRxiv">
        <title>A global pangenome for the wheat fungal pathogen Pyrenophora tritici-repentis and prediction of effector protein structural homology.</title>
        <authorList>
            <person name="Moolhuijzen P."/>
            <person name="See P.T."/>
            <person name="Shi G."/>
            <person name="Powell H.R."/>
            <person name="Cockram J."/>
            <person name="Jorgensen L.N."/>
            <person name="Benslimane H."/>
            <person name="Strelkov S.E."/>
            <person name="Turner J."/>
            <person name="Liu Z."/>
            <person name="Moffat C.S."/>
        </authorList>
    </citation>
    <scope>NUCLEOTIDE SEQUENCE</scope>
    <source>
        <strain evidence="3">86-124</strain>
    </source>
</reference>
<evidence type="ECO:0000313" key="3">
    <source>
        <dbReference type="EMBL" id="KAI1514804.1"/>
    </source>
</evidence>
<proteinExistence type="predicted"/>
<organism evidence="3 5">
    <name type="scientific">Pyrenophora tritici-repentis</name>
    <dbReference type="NCBI Taxonomy" id="45151"/>
    <lineage>
        <taxon>Eukaryota</taxon>
        <taxon>Fungi</taxon>
        <taxon>Dikarya</taxon>
        <taxon>Ascomycota</taxon>
        <taxon>Pezizomycotina</taxon>
        <taxon>Dothideomycetes</taxon>
        <taxon>Pleosporomycetidae</taxon>
        <taxon>Pleosporales</taxon>
        <taxon>Pleosporineae</taxon>
        <taxon>Pleosporaceae</taxon>
        <taxon>Pyrenophora</taxon>
    </lineage>
</organism>
<feature type="compositionally biased region" description="Acidic residues" evidence="1">
    <location>
        <begin position="338"/>
        <end position="349"/>
    </location>
</feature>
<dbReference type="EMBL" id="NQIK02000002">
    <property type="protein sequence ID" value="KAF7575466.1"/>
    <property type="molecule type" value="Genomic_DNA"/>
</dbReference>
<feature type="region of interest" description="Disordered" evidence="1">
    <location>
        <begin position="331"/>
        <end position="360"/>
    </location>
</feature>
<evidence type="ECO:0000313" key="2">
    <source>
        <dbReference type="EMBL" id="KAF7575466.1"/>
    </source>
</evidence>
<accession>A0A2W1EJX4</accession>
<comment type="caution">
    <text evidence="3">The sequence shown here is derived from an EMBL/GenBank/DDBJ whole genome shotgun (WGS) entry which is preliminary data.</text>
</comment>
<keyword evidence="5" id="KW-1185">Reference proteome</keyword>